<dbReference type="GO" id="GO:0006524">
    <property type="term" value="P:alanine catabolic process"/>
    <property type="evidence" value="ECO:0007669"/>
    <property type="project" value="TreeGrafter"/>
</dbReference>
<protein>
    <submittedName>
        <fullName evidence="4">Uncharacterized protein</fullName>
    </submittedName>
</protein>
<proteinExistence type="predicted"/>
<dbReference type="InterPro" id="IPR007886">
    <property type="entry name" value="AlaDH/PNT_N"/>
</dbReference>
<dbReference type="SMART" id="SM01003">
    <property type="entry name" value="AlaDh_PNT_N"/>
    <property type="match status" value="1"/>
</dbReference>
<dbReference type="GO" id="GO:0005886">
    <property type="term" value="C:plasma membrane"/>
    <property type="evidence" value="ECO:0007669"/>
    <property type="project" value="TreeGrafter"/>
</dbReference>
<sequence>MYQCVIGVPKEVKPQEGRVGVTPDGVRTLCAQSDSVIVEYDAGVLSGFSNHDYLSAGATVISNVEELYRRADMIVKVKELIPQEYRLIPLLNGKVLFTYLHLAGVDPELTMLLLEHKVTAIAYETVTGTENGRTIFPLLVPMSRIAGVQAMRGALLRYEKECYAKLEAVILGGGVVGEAALNQALVNDVGLVSVFESRQERVSELREKYFGEQSRLSVFPFSFLETAIGRKVLYGADIVISGILIPGGAEAPKVLTQKHFRHMKHGAYIADVSIDQGGSTVWSRVTKPGETFTRGKRGIVLSCVPNIPGSTVPKEATEELTKATFPFVELLGASIQQHGIGGAWHAMRANKDLRNGLQTQGGYVTNRFVAEKYGLQDKYQQLDRIF</sequence>
<evidence type="ECO:0000259" key="2">
    <source>
        <dbReference type="SMART" id="SM01002"/>
    </source>
</evidence>
<gene>
    <name evidence="4" type="ORF">A3D65_00575</name>
</gene>
<evidence type="ECO:0000313" key="5">
    <source>
        <dbReference type="Proteomes" id="UP000177996"/>
    </source>
</evidence>
<name>A0A1G2DAE2_9BACT</name>
<dbReference type="EMBL" id="MHLL01000015">
    <property type="protein sequence ID" value="OGZ09871.1"/>
    <property type="molecule type" value="Genomic_DNA"/>
</dbReference>
<keyword evidence="1" id="KW-0560">Oxidoreductase</keyword>
<dbReference type="Pfam" id="PF05222">
    <property type="entry name" value="AlaDh_PNT_N"/>
    <property type="match status" value="1"/>
</dbReference>
<feature type="domain" description="Alanine dehydrogenase/pyridine nucleotide transhydrogenase NAD(H)-binding" evidence="2">
    <location>
        <begin position="155"/>
        <end position="303"/>
    </location>
</feature>
<dbReference type="InterPro" id="IPR036291">
    <property type="entry name" value="NAD(P)-bd_dom_sf"/>
</dbReference>
<organism evidence="4 5">
    <name type="scientific">Candidatus Lloydbacteria bacterium RIFCSPHIGHO2_02_FULL_50_13</name>
    <dbReference type="NCBI Taxonomy" id="1798661"/>
    <lineage>
        <taxon>Bacteria</taxon>
        <taxon>Candidatus Lloydiibacteriota</taxon>
    </lineage>
</organism>
<dbReference type="Proteomes" id="UP000177996">
    <property type="component" value="Unassembled WGS sequence"/>
</dbReference>
<dbReference type="PANTHER" id="PTHR42795:SF1">
    <property type="entry name" value="ALANINE DEHYDROGENASE"/>
    <property type="match status" value="1"/>
</dbReference>
<reference evidence="4 5" key="1">
    <citation type="journal article" date="2016" name="Nat. Commun.">
        <title>Thousands of microbial genomes shed light on interconnected biogeochemical processes in an aquifer system.</title>
        <authorList>
            <person name="Anantharaman K."/>
            <person name="Brown C.T."/>
            <person name="Hug L.A."/>
            <person name="Sharon I."/>
            <person name="Castelle C.J."/>
            <person name="Probst A.J."/>
            <person name="Thomas B.C."/>
            <person name="Singh A."/>
            <person name="Wilkins M.J."/>
            <person name="Karaoz U."/>
            <person name="Brodie E.L."/>
            <person name="Williams K.H."/>
            <person name="Hubbard S.S."/>
            <person name="Banfield J.F."/>
        </authorList>
    </citation>
    <scope>NUCLEOTIDE SEQUENCE [LARGE SCALE GENOMIC DNA]</scope>
</reference>
<dbReference type="STRING" id="1798661.A3D65_00575"/>
<feature type="domain" description="Alanine dehydrogenase/pyridine nucleotide transhydrogenase N-terminal" evidence="3">
    <location>
        <begin position="7"/>
        <end position="146"/>
    </location>
</feature>
<dbReference type="InterPro" id="IPR007698">
    <property type="entry name" value="AlaDH/PNT_NAD(H)-bd"/>
</dbReference>
<dbReference type="SUPFAM" id="SSF52283">
    <property type="entry name" value="Formate/glycerate dehydrogenase catalytic domain-like"/>
    <property type="match status" value="1"/>
</dbReference>
<dbReference type="SUPFAM" id="SSF51735">
    <property type="entry name" value="NAD(P)-binding Rossmann-fold domains"/>
    <property type="match status" value="1"/>
</dbReference>
<dbReference type="AlphaFoldDB" id="A0A1G2DAE2"/>
<comment type="caution">
    <text evidence="4">The sequence shown here is derived from an EMBL/GenBank/DDBJ whole genome shotgun (WGS) entry which is preliminary data.</text>
</comment>
<accession>A0A1G2DAE2</accession>
<dbReference type="PANTHER" id="PTHR42795">
    <property type="entry name" value="ALANINE DEHYDROGENASE"/>
    <property type="match status" value="1"/>
</dbReference>
<evidence type="ECO:0000313" key="4">
    <source>
        <dbReference type="EMBL" id="OGZ09871.1"/>
    </source>
</evidence>
<evidence type="ECO:0000259" key="3">
    <source>
        <dbReference type="SMART" id="SM01003"/>
    </source>
</evidence>
<evidence type="ECO:0000256" key="1">
    <source>
        <dbReference type="ARBA" id="ARBA00023002"/>
    </source>
</evidence>
<dbReference type="Pfam" id="PF01262">
    <property type="entry name" value="AlaDh_PNT_C"/>
    <property type="match status" value="1"/>
</dbReference>
<dbReference type="GO" id="GO:0000286">
    <property type="term" value="F:alanine dehydrogenase activity"/>
    <property type="evidence" value="ECO:0007669"/>
    <property type="project" value="TreeGrafter"/>
</dbReference>
<dbReference type="SMART" id="SM01002">
    <property type="entry name" value="AlaDh_PNT_C"/>
    <property type="match status" value="1"/>
</dbReference>
<dbReference type="Gene3D" id="3.40.50.720">
    <property type="entry name" value="NAD(P)-binding Rossmann-like Domain"/>
    <property type="match status" value="2"/>
</dbReference>